<feature type="transmembrane region" description="Helical" evidence="2">
    <location>
        <begin position="31"/>
        <end position="55"/>
    </location>
</feature>
<evidence type="ECO:0000256" key="2">
    <source>
        <dbReference type="SAM" id="Phobius"/>
    </source>
</evidence>
<gene>
    <name evidence="3" type="ORF">ACFQEY_13870</name>
</gene>
<evidence type="ECO:0000256" key="1">
    <source>
        <dbReference type="SAM" id="MobiDB-lite"/>
    </source>
</evidence>
<feature type="region of interest" description="Disordered" evidence="1">
    <location>
        <begin position="1"/>
        <end position="20"/>
    </location>
</feature>
<feature type="transmembrane region" description="Helical" evidence="2">
    <location>
        <begin position="109"/>
        <end position="129"/>
    </location>
</feature>
<dbReference type="EMBL" id="JBHSXI010000016">
    <property type="protein sequence ID" value="MFC6890090.1"/>
    <property type="molecule type" value="Genomic_DNA"/>
</dbReference>
<proteinExistence type="predicted"/>
<dbReference type="AlphaFoldDB" id="A0ABD5UKQ4"/>
<protein>
    <submittedName>
        <fullName evidence="3">Uncharacterized protein</fullName>
    </submittedName>
</protein>
<keyword evidence="4" id="KW-1185">Reference proteome</keyword>
<dbReference type="Proteomes" id="UP001596333">
    <property type="component" value="Unassembled WGS sequence"/>
</dbReference>
<dbReference type="RefSeq" id="WP_379769594.1">
    <property type="nucleotide sequence ID" value="NZ_JBHSXI010000016.1"/>
</dbReference>
<name>A0ABD5UKQ4_9EURY</name>
<accession>A0ABD5UKQ4</accession>
<keyword evidence="2" id="KW-1133">Transmembrane helix</keyword>
<feature type="transmembrane region" description="Helical" evidence="2">
    <location>
        <begin position="75"/>
        <end position="97"/>
    </location>
</feature>
<evidence type="ECO:0000313" key="4">
    <source>
        <dbReference type="Proteomes" id="UP001596333"/>
    </source>
</evidence>
<organism evidence="3 4">
    <name type="scientific">Halorubrum trueperi</name>
    <dbReference type="NCBI Taxonomy" id="2004704"/>
    <lineage>
        <taxon>Archaea</taxon>
        <taxon>Methanobacteriati</taxon>
        <taxon>Methanobacteriota</taxon>
        <taxon>Stenosarchaea group</taxon>
        <taxon>Halobacteria</taxon>
        <taxon>Halobacteriales</taxon>
        <taxon>Haloferacaceae</taxon>
        <taxon>Halorubrum</taxon>
    </lineage>
</organism>
<evidence type="ECO:0000313" key="3">
    <source>
        <dbReference type="EMBL" id="MFC6890090.1"/>
    </source>
</evidence>
<reference evidence="3 4" key="1">
    <citation type="journal article" date="2019" name="Int. J. Syst. Evol. Microbiol.">
        <title>The Global Catalogue of Microorganisms (GCM) 10K type strain sequencing project: providing services to taxonomists for standard genome sequencing and annotation.</title>
        <authorList>
            <consortium name="The Broad Institute Genomics Platform"/>
            <consortium name="The Broad Institute Genome Sequencing Center for Infectious Disease"/>
            <person name="Wu L."/>
            <person name="Ma J."/>
        </authorList>
    </citation>
    <scope>NUCLEOTIDE SEQUENCE [LARGE SCALE GENOMIC DNA]</scope>
    <source>
        <strain evidence="3 4">Y73</strain>
    </source>
</reference>
<comment type="caution">
    <text evidence="3">The sequence shown here is derived from an EMBL/GenBank/DDBJ whole genome shotgun (WGS) entry which is preliminary data.</text>
</comment>
<sequence length="130" mass="14105">MTERYVSHQQPGQPTERDDGALTDRRRRLAWLARAAGVGLSGVSIAFVLLVVVVVGSGGELTLITRPLPMQFALALPYLIGILTLGTVAGAVPAWRYRYWSLPARIHHTLLALLGLGFSWQLATLGFLAV</sequence>
<keyword evidence="2" id="KW-0472">Membrane</keyword>
<keyword evidence="2" id="KW-0812">Transmembrane</keyword>